<evidence type="ECO:0000313" key="5">
    <source>
        <dbReference type="Proteomes" id="UP000245207"/>
    </source>
</evidence>
<dbReference type="PANTHER" id="PTHR19375">
    <property type="entry name" value="HEAT SHOCK PROTEIN 70KDA"/>
    <property type="match status" value="1"/>
</dbReference>
<evidence type="ECO:0000256" key="3">
    <source>
        <dbReference type="ARBA" id="ARBA00022840"/>
    </source>
</evidence>
<keyword evidence="2" id="KW-0547">Nucleotide-binding</keyword>
<dbReference type="InterPro" id="IPR013126">
    <property type="entry name" value="Hsp_70_fam"/>
</dbReference>
<evidence type="ECO:0000256" key="2">
    <source>
        <dbReference type="ARBA" id="ARBA00022741"/>
    </source>
</evidence>
<dbReference type="GO" id="GO:0005524">
    <property type="term" value="F:ATP binding"/>
    <property type="evidence" value="ECO:0007669"/>
    <property type="project" value="UniProtKB-KW"/>
</dbReference>
<dbReference type="PRINTS" id="PR00301">
    <property type="entry name" value="HEATSHOCK70"/>
</dbReference>
<sequence>MSKRDKRTAIGIDLGTTYACAALWIDNKKQVEIIPNEQGNKITPSCLAFNDIELLVGEGAKNQIARNPTNTVFGNHSRKLFFKRLNHTNAHVSKPCNCHGPFGTEVIHSSSPFHNSSVSVILHLFHSKNLSRHRGAKWARQVEKPYRVWAESTKQYLQELKLM</sequence>
<dbReference type="InterPro" id="IPR043129">
    <property type="entry name" value="ATPase_NBD"/>
</dbReference>
<gene>
    <name evidence="4" type="ORF">CTI12_AA509930</name>
</gene>
<keyword evidence="5" id="KW-1185">Reference proteome</keyword>
<dbReference type="OrthoDB" id="3789372at2759"/>
<dbReference type="FunFam" id="3.30.420.40:FF:000028">
    <property type="entry name" value="heat shock 70 kDa protein-like"/>
    <property type="match status" value="1"/>
</dbReference>
<dbReference type="Gene3D" id="3.30.420.40">
    <property type="match status" value="1"/>
</dbReference>
<proteinExistence type="inferred from homology"/>
<evidence type="ECO:0000256" key="1">
    <source>
        <dbReference type="ARBA" id="ARBA00007381"/>
    </source>
</evidence>
<dbReference type="SUPFAM" id="SSF53067">
    <property type="entry name" value="Actin-like ATPase domain"/>
    <property type="match status" value="1"/>
</dbReference>
<organism evidence="4 5">
    <name type="scientific">Artemisia annua</name>
    <name type="common">Sweet wormwood</name>
    <dbReference type="NCBI Taxonomy" id="35608"/>
    <lineage>
        <taxon>Eukaryota</taxon>
        <taxon>Viridiplantae</taxon>
        <taxon>Streptophyta</taxon>
        <taxon>Embryophyta</taxon>
        <taxon>Tracheophyta</taxon>
        <taxon>Spermatophyta</taxon>
        <taxon>Magnoliopsida</taxon>
        <taxon>eudicotyledons</taxon>
        <taxon>Gunneridae</taxon>
        <taxon>Pentapetalae</taxon>
        <taxon>asterids</taxon>
        <taxon>campanulids</taxon>
        <taxon>Asterales</taxon>
        <taxon>Asteraceae</taxon>
        <taxon>Asteroideae</taxon>
        <taxon>Anthemideae</taxon>
        <taxon>Artemisiinae</taxon>
        <taxon>Artemisia</taxon>
    </lineage>
</organism>
<dbReference type="EMBL" id="PKPP01011707">
    <property type="protein sequence ID" value="PWA43671.1"/>
    <property type="molecule type" value="Genomic_DNA"/>
</dbReference>
<dbReference type="STRING" id="35608.A0A2U1L3W1"/>
<evidence type="ECO:0000313" key="4">
    <source>
        <dbReference type="EMBL" id="PWA43671.1"/>
    </source>
</evidence>
<dbReference type="GO" id="GO:0140662">
    <property type="term" value="F:ATP-dependent protein folding chaperone"/>
    <property type="evidence" value="ECO:0007669"/>
    <property type="project" value="InterPro"/>
</dbReference>
<keyword evidence="4" id="KW-0346">Stress response</keyword>
<protein>
    <submittedName>
        <fullName evidence="4">Heat shock protein 70 family</fullName>
    </submittedName>
</protein>
<dbReference type="AlphaFoldDB" id="A0A2U1L3W1"/>
<dbReference type="Pfam" id="PF00012">
    <property type="entry name" value="HSP70"/>
    <property type="match status" value="1"/>
</dbReference>
<reference evidence="4 5" key="1">
    <citation type="journal article" date="2018" name="Mol. Plant">
        <title>The genome of Artemisia annua provides insight into the evolution of Asteraceae family and artemisinin biosynthesis.</title>
        <authorList>
            <person name="Shen Q."/>
            <person name="Zhang L."/>
            <person name="Liao Z."/>
            <person name="Wang S."/>
            <person name="Yan T."/>
            <person name="Shi P."/>
            <person name="Liu M."/>
            <person name="Fu X."/>
            <person name="Pan Q."/>
            <person name="Wang Y."/>
            <person name="Lv Z."/>
            <person name="Lu X."/>
            <person name="Zhang F."/>
            <person name="Jiang W."/>
            <person name="Ma Y."/>
            <person name="Chen M."/>
            <person name="Hao X."/>
            <person name="Li L."/>
            <person name="Tang Y."/>
            <person name="Lv G."/>
            <person name="Zhou Y."/>
            <person name="Sun X."/>
            <person name="Brodelius P.E."/>
            <person name="Rose J.K.C."/>
            <person name="Tang K."/>
        </authorList>
    </citation>
    <scope>NUCLEOTIDE SEQUENCE [LARGE SCALE GENOMIC DNA]</scope>
    <source>
        <strain evidence="5">cv. Huhao1</strain>
        <tissue evidence="4">Leaf</tissue>
    </source>
</reference>
<keyword evidence="3" id="KW-0067">ATP-binding</keyword>
<dbReference type="Proteomes" id="UP000245207">
    <property type="component" value="Unassembled WGS sequence"/>
</dbReference>
<comment type="caution">
    <text evidence="4">The sequence shown here is derived from an EMBL/GenBank/DDBJ whole genome shotgun (WGS) entry which is preliminary data.</text>
</comment>
<comment type="similarity">
    <text evidence="1">Belongs to the heat shock protein 70 family.</text>
</comment>
<accession>A0A2U1L3W1</accession>
<name>A0A2U1L3W1_ARTAN</name>